<feature type="transmembrane region" description="Helical" evidence="2">
    <location>
        <begin position="182"/>
        <end position="200"/>
    </location>
</feature>
<feature type="transmembrane region" description="Helical" evidence="2">
    <location>
        <begin position="139"/>
        <end position="162"/>
    </location>
</feature>
<evidence type="ECO:0000313" key="3">
    <source>
        <dbReference type="EMBL" id="MFB9679720.1"/>
    </source>
</evidence>
<dbReference type="Proteomes" id="UP001589610">
    <property type="component" value="Unassembled WGS sequence"/>
</dbReference>
<keyword evidence="2" id="KW-0812">Transmembrane</keyword>
<dbReference type="EMBL" id="JBHMBS010000017">
    <property type="protein sequence ID" value="MFB9679720.1"/>
    <property type="molecule type" value="Genomic_DNA"/>
</dbReference>
<gene>
    <name evidence="3" type="ORF">ACFFRH_29910</name>
</gene>
<evidence type="ECO:0000256" key="2">
    <source>
        <dbReference type="SAM" id="Phobius"/>
    </source>
</evidence>
<sequence length="516" mass="55299">MTGHPSGNATGHGARRGTAVREDGRGASGGAVLAPSPRRTPLLPRRGTSWELFVFEVRRLARNPVLWGTAALVLAVQTYLSRDQQPDMGIDPIAATGMASCLAGAVLLVANLATSRDGRHGMPESLAGLPAGAGHRTRAVLFAAPLVGGLSAAVVLGLHLLIRLLSGPVAGTLDPYEPLTAVAASAFAAALGAAVGRWLPWLIAGPLVIAAIGFLIFQNPANGSAGWWLPVMQHHYPDWPDRPSGTHLVYVLALVVLAGGIASLRHGLRPSPLVAVVAAVAVAVPAGATAAEVRPVAATRSGWMDTDDVDPRVRDRFFGPHAYRCEERGGVTYCAYPEYVPWIPLWEEAVAPVVRAIPPERRHLVPQVRQMTSAWFFGEDTEAHAVRPGMSWGHPDQRRRLAEDLSLHVAGLRLPCDARGQARTLVTLWLIGQASPVTRPRSLRIDGRLSGKSLVDYGDIEVGYARRLLASPGARERVRTHWDTLMRPTTTLERALPLLGLDREFPISKPEGTPCR</sequence>
<evidence type="ECO:0000256" key="1">
    <source>
        <dbReference type="SAM" id="MobiDB-lite"/>
    </source>
</evidence>
<proteinExistence type="predicted"/>
<feature type="transmembrane region" description="Helical" evidence="2">
    <location>
        <begin position="273"/>
        <end position="291"/>
    </location>
</feature>
<feature type="transmembrane region" description="Helical" evidence="2">
    <location>
        <begin position="248"/>
        <end position="266"/>
    </location>
</feature>
<accession>A0ABV5TNR4</accession>
<keyword evidence="4" id="KW-1185">Reference proteome</keyword>
<protein>
    <recommendedName>
        <fullName evidence="5">ABC transporter permease</fullName>
    </recommendedName>
</protein>
<evidence type="ECO:0008006" key="5">
    <source>
        <dbReference type="Google" id="ProtNLM"/>
    </source>
</evidence>
<feature type="region of interest" description="Disordered" evidence="1">
    <location>
        <begin position="1"/>
        <end position="41"/>
    </location>
</feature>
<keyword evidence="2" id="KW-0472">Membrane</keyword>
<dbReference type="RefSeq" id="WP_386161049.1">
    <property type="nucleotide sequence ID" value="NZ_JBHMBS010000017.1"/>
</dbReference>
<keyword evidence="2" id="KW-1133">Transmembrane helix</keyword>
<evidence type="ECO:0000313" key="4">
    <source>
        <dbReference type="Proteomes" id="UP001589610"/>
    </source>
</evidence>
<reference evidence="3 4" key="1">
    <citation type="submission" date="2024-09" db="EMBL/GenBank/DDBJ databases">
        <authorList>
            <person name="Sun Q."/>
            <person name="Mori K."/>
        </authorList>
    </citation>
    <scope>NUCLEOTIDE SEQUENCE [LARGE SCALE GENOMIC DNA]</scope>
    <source>
        <strain evidence="3 4">JCM 3028</strain>
    </source>
</reference>
<organism evidence="3 4">
    <name type="scientific">Streptosporangium vulgare</name>
    <dbReference type="NCBI Taxonomy" id="46190"/>
    <lineage>
        <taxon>Bacteria</taxon>
        <taxon>Bacillati</taxon>
        <taxon>Actinomycetota</taxon>
        <taxon>Actinomycetes</taxon>
        <taxon>Streptosporangiales</taxon>
        <taxon>Streptosporangiaceae</taxon>
        <taxon>Streptosporangium</taxon>
    </lineage>
</organism>
<feature type="transmembrane region" description="Helical" evidence="2">
    <location>
        <begin position="65"/>
        <end position="81"/>
    </location>
</feature>
<feature type="transmembrane region" description="Helical" evidence="2">
    <location>
        <begin position="93"/>
        <end position="113"/>
    </location>
</feature>
<comment type="caution">
    <text evidence="3">The sequence shown here is derived from an EMBL/GenBank/DDBJ whole genome shotgun (WGS) entry which is preliminary data.</text>
</comment>
<name>A0ABV5TNR4_9ACTN</name>